<comment type="caution">
    <text evidence="14">The sequence shown here is derived from an EMBL/GenBank/DDBJ whole genome shotgun (WGS) entry which is preliminary data.</text>
</comment>
<feature type="transmembrane region" description="Helical" evidence="12">
    <location>
        <begin position="29"/>
        <end position="50"/>
    </location>
</feature>
<dbReference type="InterPro" id="IPR036890">
    <property type="entry name" value="HATPase_C_sf"/>
</dbReference>
<dbReference type="AlphaFoldDB" id="E6LD37"/>
<dbReference type="InterPro" id="IPR050640">
    <property type="entry name" value="Bact_2-comp_sensor_kinase"/>
</dbReference>
<evidence type="ECO:0000259" key="13">
    <source>
        <dbReference type="PROSITE" id="PS50885"/>
    </source>
</evidence>
<keyword evidence="7 14" id="KW-0418">Kinase</keyword>
<dbReference type="PANTHER" id="PTHR34220:SF11">
    <property type="entry name" value="SENSOR PROTEIN KINASE HPTS"/>
    <property type="match status" value="1"/>
</dbReference>
<dbReference type="GO" id="GO:0005524">
    <property type="term" value="F:ATP binding"/>
    <property type="evidence" value="ECO:0007669"/>
    <property type="project" value="UniProtKB-KW"/>
</dbReference>
<accession>E6LD37</accession>
<dbReference type="Gene3D" id="3.30.565.10">
    <property type="entry name" value="Histidine kinase-like ATPase, C-terminal domain"/>
    <property type="match status" value="1"/>
</dbReference>
<keyword evidence="6" id="KW-0547">Nucleotide-binding</keyword>
<dbReference type="PANTHER" id="PTHR34220">
    <property type="entry name" value="SENSOR HISTIDINE KINASE YPDA"/>
    <property type="match status" value="1"/>
</dbReference>
<dbReference type="InterPro" id="IPR003660">
    <property type="entry name" value="HAMP_dom"/>
</dbReference>
<dbReference type="SUPFAM" id="SSF55874">
    <property type="entry name" value="ATPase domain of HSP90 chaperone/DNA topoisomerase II/histidine kinase"/>
    <property type="match status" value="1"/>
</dbReference>
<evidence type="ECO:0000256" key="7">
    <source>
        <dbReference type="ARBA" id="ARBA00022777"/>
    </source>
</evidence>
<dbReference type="EMBL" id="AEPV01000007">
    <property type="protein sequence ID" value="EFU74912.1"/>
    <property type="molecule type" value="Genomic_DNA"/>
</dbReference>
<keyword evidence="2" id="KW-1003">Cell membrane</keyword>
<dbReference type="eggNOG" id="COG2972">
    <property type="taxonomic scope" value="Bacteria"/>
</dbReference>
<dbReference type="GO" id="GO:0005886">
    <property type="term" value="C:plasma membrane"/>
    <property type="evidence" value="ECO:0007669"/>
    <property type="project" value="UniProtKB-SubCell"/>
</dbReference>
<dbReference type="OrthoDB" id="9776552at2"/>
<dbReference type="Proteomes" id="UP000010296">
    <property type="component" value="Unassembled WGS sequence"/>
</dbReference>
<evidence type="ECO:0000256" key="3">
    <source>
        <dbReference type="ARBA" id="ARBA00022553"/>
    </source>
</evidence>
<keyword evidence="15" id="KW-1185">Reference proteome</keyword>
<proteinExistence type="predicted"/>
<dbReference type="GO" id="GO:0000155">
    <property type="term" value="F:phosphorelay sensor kinase activity"/>
    <property type="evidence" value="ECO:0007669"/>
    <property type="project" value="InterPro"/>
</dbReference>
<evidence type="ECO:0000256" key="4">
    <source>
        <dbReference type="ARBA" id="ARBA00022679"/>
    </source>
</evidence>
<gene>
    <name evidence="14" type="ORF">HMPREF9088_0277</name>
</gene>
<protein>
    <submittedName>
        <fullName evidence="14">ATPase/histidine kinase/DNA gyrase B/HSP90 domain protein</fullName>
    </submittedName>
</protein>
<evidence type="ECO:0000256" key="5">
    <source>
        <dbReference type="ARBA" id="ARBA00022692"/>
    </source>
</evidence>
<keyword evidence="11 12" id="KW-0472">Membrane</keyword>
<sequence length="551" mass="63500">MGGVESMTNKQTFRGEIVREIRKRLSIQAIMVSFLLFIMLLVFLFSIQFYQLNKETTTIVSDFSNLKSDAFTMLDSLNESTVPNYLATGENERYLYQQFYEKASSFGDQSAYFVMNAKGKTLFQAGNHVEAFSSYFLKVVLMNNQKRHHFLKVVQGKNSQRYLLFFSRVPQSENYAIFVMNGSGFSPVGLQYGTQFVIADNFDNVYAKNTQSFVKGTIEKIESQIIAKQLFFFDGKLYLAKNVLLDANLSLYTFVQSFPLSVLLLFGLLSVVLVTILLLLQANHLAKAIGDKTTREIGLLVNETSKIRDGEKKRLSVQTNEEFQYLAESINMMVDRLDEMRLQQLTLEKQTTIFERKMLEAQFNPHFLYNTLENIRIMIQIDPPLADKLILSLNRVLRYSIDYKQAETTLESDLEIIDEFLKVNAVRFEKLRYQIHIASCLKQISVPRLFLLPLIENSLKYGMKKRSDLTITINCYCHGDQLIFSVEDNGPGFTKETIANLTKKKYKDQTHHGLENSLRRLRLFFPEAKLTIESVEEGSKVRFTVMGEKNV</sequence>
<comment type="subcellular location">
    <subcellularLocation>
        <location evidence="1">Cell membrane</location>
        <topology evidence="1">Multi-pass membrane protein</topology>
    </subcellularLocation>
</comment>
<dbReference type="Pfam" id="PF06580">
    <property type="entry name" value="His_kinase"/>
    <property type="match status" value="1"/>
</dbReference>
<dbReference type="InterPro" id="IPR010559">
    <property type="entry name" value="Sig_transdc_His_kin_internal"/>
</dbReference>
<dbReference type="InterPro" id="IPR003594">
    <property type="entry name" value="HATPase_dom"/>
</dbReference>
<evidence type="ECO:0000256" key="11">
    <source>
        <dbReference type="ARBA" id="ARBA00023136"/>
    </source>
</evidence>
<evidence type="ECO:0000256" key="2">
    <source>
        <dbReference type="ARBA" id="ARBA00022475"/>
    </source>
</evidence>
<feature type="domain" description="HAMP" evidence="13">
    <location>
        <begin position="291"/>
        <end position="342"/>
    </location>
</feature>
<keyword evidence="9 12" id="KW-1133">Transmembrane helix</keyword>
<evidence type="ECO:0000256" key="8">
    <source>
        <dbReference type="ARBA" id="ARBA00022840"/>
    </source>
</evidence>
<keyword evidence="4" id="KW-0808">Transferase</keyword>
<dbReference type="CDD" id="cd06225">
    <property type="entry name" value="HAMP"/>
    <property type="match status" value="1"/>
</dbReference>
<evidence type="ECO:0000256" key="9">
    <source>
        <dbReference type="ARBA" id="ARBA00022989"/>
    </source>
</evidence>
<keyword evidence="5 12" id="KW-0812">Transmembrane</keyword>
<dbReference type="Gene3D" id="6.10.340.10">
    <property type="match status" value="1"/>
</dbReference>
<keyword evidence="3" id="KW-0597">Phosphoprotein</keyword>
<feature type="transmembrane region" description="Helical" evidence="12">
    <location>
        <begin position="258"/>
        <end position="280"/>
    </location>
</feature>
<dbReference type="PROSITE" id="PS50885">
    <property type="entry name" value="HAMP"/>
    <property type="match status" value="1"/>
</dbReference>
<reference evidence="14 15" key="1">
    <citation type="submission" date="2010-12" db="EMBL/GenBank/DDBJ databases">
        <authorList>
            <person name="Muzny D."/>
            <person name="Qin X."/>
            <person name="Deng J."/>
            <person name="Jiang H."/>
            <person name="Liu Y."/>
            <person name="Qu J."/>
            <person name="Song X.-Z."/>
            <person name="Zhang L."/>
            <person name="Thornton R."/>
            <person name="Coyle M."/>
            <person name="Francisco L."/>
            <person name="Jackson L."/>
            <person name="Javaid M."/>
            <person name="Korchina V."/>
            <person name="Kovar C."/>
            <person name="Mata R."/>
            <person name="Mathew T."/>
            <person name="Ngo R."/>
            <person name="Nguyen L."/>
            <person name="Nguyen N."/>
            <person name="Okwuonu G."/>
            <person name="Ongeri F."/>
            <person name="Pham C."/>
            <person name="Simmons D."/>
            <person name="Wilczek-Boney K."/>
            <person name="Hale W."/>
            <person name="Jakkamsetti A."/>
            <person name="Pham P."/>
            <person name="Ruth R."/>
            <person name="San Lucas F."/>
            <person name="Warren J."/>
            <person name="Zhang J."/>
            <person name="Zhao Z."/>
            <person name="Zhou C."/>
            <person name="Zhu D."/>
            <person name="Lee S."/>
            <person name="Bess C."/>
            <person name="Blankenburg K."/>
            <person name="Forbes L."/>
            <person name="Fu Q."/>
            <person name="Gubbala S."/>
            <person name="Hirani K."/>
            <person name="Jayaseelan J.C."/>
            <person name="Lara F."/>
            <person name="Munidasa M."/>
            <person name="Palculict T."/>
            <person name="Patil S."/>
            <person name="Pu L.-L."/>
            <person name="Saada N."/>
            <person name="Tang L."/>
            <person name="Weissenberger G."/>
            <person name="Zhu Y."/>
            <person name="Hemphill L."/>
            <person name="Shang Y."/>
            <person name="Youmans B."/>
            <person name="Ayvaz T."/>
            <person name="Ross M."/>
            <person name="Santibanez J."/>
            <person name="Aqrawi P."/>
            <person name="Gross S."/>
            <person name="Joshi V."/>
            <person name="Fowler G."/>
            <person name="Nazareth L."/>
            <person name="Reid J."/>
            <person name="Worley K."/>
            <person name="Petrosino J."/>
            <person name="Highlander S."/>
            <person name="Gibbs R."/>
        </authorList>
    </citation>
    <scope>NUCLEOTIDE SEQUENCE [LARGE SCALE GENOMIC DNA]</scope>
    <source>
        <strain evidence="15">DSM 15952 / CCUG 50447 / LMG 22039 / TP 1.5</strain>
    </source>
</reference>
<evidence type="ECO:0000256" key="10">
    <source>
        <dbReference type="ARBA" id="ARBA00023012"/>
    </source>
</evidence>
<evidence type="ECO:0000313" key="14">
    <source>
        <dbReference type="EMBL" id="EFU74912.1"/>
    </source>
</evidence>
<keyword evidence="8" id="KW-0067">ATP-binding</keyword>
<evidence type="ECO:0000256" key="1">
    <source>
        <dbReference type="ARBA" id="ARBA00004651"/>
    </source>
</evidence>
<name>E6LD37_ENTI1</name>
<evidence type="ECO:0000256" key="12">
    <source>
        <dbReference type="SAM" id="Phobius"/>
    </source>
</evidence>
<evidence type="ECO:0000256" key="6">
    <source>
        <dbReference type="ARBA" id="ARBA00022741"/>
    </source>
</evidence>
<dbReference type="STRING" id="888064.HMPREF9088_0277"/>
<keyword evidence="10" id="KW-0902">Two-component regulatory system</keyword>
<organism evidence="14 15">
    <name type="scientific">Enterococcus italicus (strain DSM 15952 / CCUG 50447 / LMG 22039 / TP 1.5)</name>
    <dbReference type="NCBI Taxonomy" id="888064"/>
    <lineage>
        <taxon>Bacteria</taxon>
        <taxon>Bacillati</taxon>
        <taxon>Bacillota</taxon>
        <taxon>Bacilli</taxon>
        <taxon>Lactobacillales</taxon>
        <taxon>Enterococcaceae</taxon>
        <taxon>Enterococcus</taxon>
    </lineage>
</organism>
<evidence type="ECO:0000313" key="15">
    <source>
        <dbReference type="Proteomes" id="UP000010296"/>
    </source>
</evidence>
<dbReference type="HOGENOM" id="CLU_020473_6_2_9"/>
<dbReference type="Pfam" id="PF02518">
    <property type="entry name" value="HATPase_c"/>
    <property type="match status" value="1"/>
</dbReference>